<dbReference type="EMBL" id="JZDQ02000004">
    <property type="protein sequence ID" value="OIJ28188.1"/>
    <property type="molecule type" value="Genomic_DNA"/>
</dbReference>
<sequence length="71" mass="7952">MFLLAWAHSPADQFGKYVWWAQIVRMTTPTDWSTEWVSADQLSTERYAPGEPTPGRRPSSNGNRSALPGVS</sequence>
<accession>A0A1J4N9H5</accession>
<proteinExistence type="predicted"/>
<name>A0A1J4N9H5_9ACTN</name>
<protein>
    <submittedName>
        <fullName evidence="2">Uncharacterized protein</fullName>
    </submittedName>
</protein>
<comment type="caution">
    <text evidence="2">The sequence shown here is derived from an EMBL/GenBank/DDBJ whole genome shotgun (WGS) entry which is preliminary data.</text>
</comment>
<feature type="region of interest" description="Disordered" evidence="1">
    <location>
        <begin position="45"/>
        <end position="71"/>
    </location>
</feature>
<keyword evidence="3" id="KW-1185">Reference proteome</keyword>
<organism evidence="2 3">
    <name type="scientific">Nocardioides luteus</name>
    <dbReference type="NCBI Taxonomy" id="1844"/>
    <lineage>
        <taxon>Bacteria</taxon>
        <taxon>Bacillati</taxon>
        <taxon>Actinomycetota</taxon>
        <taxon>Actinomycetes</taxon>
        <taxon>Propionibacteriales</taxon>
        <taxon>Nocardioidaceae</taxon>
        <taxon>Nocardioides</taxon>
    </lineage>
</organism>
<evidence type="ECO:0000313" key="2">
    <source>
        <dbReference type="EMBL" id="OIJ28188.1"/>
    </source>
</evidence>
<dbReference type="AlphaFoldDB" id="A0A1J4N9H5"/>
<evidence type="ECO:0000313" key="3">
    <source>
        <dbReference type="Proteomes" id="UP000033772"/>
    </source>
</evidence>
<reference evidence="2" key="1">
    <citation type="submission" date="2016-10" db="EMBL/GenBank/DDBJ databases">
        <title>Draft Genome Sequence of Nocardioides luteus Strain BAFB, an Alkane-Degrading Bacterium Isolated from JP-7 Polluted Soil.</title>
        <authorList>
            <person name="Brown L."/>
            <person name="Ruiz O.N."/>
            <person name="Gunasekera T."/>
        </authorList>
    </citation>
    <scope>NUCLEOTIDE SEQUENCE [LARGE SCALE GENOMIC DNA]</scope>
    <source>
        <strain evidence="2">BAFB</strain>
    </source>
</reference>
<evidence type="ECO:0000256" key="1">
    <source>
        <dbReference type="SAM" id="MobiDB-lite"/>
    </source>
</evidence>
<gene>
    <name evidence="2" type="ORF">UG56_003835</name>
</gene>
<dbReference type="Proteomes" id="UP000033772">
    <property type="component" value="Unassembled WGS sequence"/>
</dbReference>